<keyword evidence="2" id="KW-1185">Reference proteome</keyword>
<dbReference type="AlphaFoldDB" id="D8IV07"/>
<organism evidence="1 2">
    <name type="scientific">Herbaspirillum seropedicae (strain SmR1)</name>
    <dbReference type="NCBI Taxonomy" id="757424"/>
    <lineage>
        <taxon>Bacteria</taxon>
        <taxon>Pseudomonadati</taxon>
        <taxon>Pseudomonadota</taxon>
        <taxon>Betaproteobacteria</taxon>
        <taxon>Burkholderiales</taxon>
        <taxon>Oxalobacteraceae</taxon>
        <taxon>Herbaspirillum</taxon>
    </lineage>
</organism>
<dbReference type="Proteomes" id="UP000000329">
    <property type="component" value="Chromosome"/>
</dbReference>
<dbReference type="KEGG" id="hse:Hsero_0200"/>
<accession>D8IV07</accession>
<dbReference type="HOGENOM" id="CLU_1382469_0_0_4"/>
<sequence length="197" mass="21739">MRFSNTTKGFYPETEQYAQLPEDVIEVTAQQYERAMHLAAGERLEVVDGELVIVAAVAPDDEERQARALAAALEAVERMYEEHMARLLGWPTQAEKDSWALKLGIAHRIDAGQEPGITNEAFLEGAGLSTREARSEWAEKVLAKSSRHARAAGIAERLRKQSRTALQTAPSGTSLAAILQTHRTLAEQALTAFERDN</sequence>
<protein>
    <submittedName>
        <fullName evidence="1">Uncharacterized protein</fullName>
    </submittedName>
</protein>
<reference evidence="1 2" key="1">
    <citation type="submission" date="2010-04" db="EMBL/GenBank/DDBJ databases">
        <title>The genome of Herbaspirillum seropedicae SmR1, an endophytic, nitrogen-fixing, plant-growth promoting beta-Proteobacteria.</title>
        <authorList>
            <person name="Pedrosa F.O."/>
            <person name="Monteiro R.A."/>
            <person name="Wassem R."/>
            <person name="Cruz L.M."/>
            <person name="Ayub R.A."/>
            <person name="Colauto N.B."/>
            <person name="Fernandez M.A."/>
            <person name="Fungaro M.H.P."/>
            <person name="Grisard E.C."/>
            <person name="Hungria M."/>
            <person name="Madeira H.M.F."/>
            <person name="Nodari R.O."/>
            <person name="Osaku C.A."/>
            <person name="Petzl-Erler M.L."/>
            <person name="Terenzi H."/>
            <person name="Vieira L.G.E."/>
            <person name="Almeida M.I.M."/>
            <person name="Alves L.R."/>
            <person name="Arantes O.M.N."/>
            <person name="Balsanelli E."/>
            <person name="Barcellos F.G."/>
            <person name="Baura V.A."/>
            <person name="Binde D.R."/>
            <person name="Campo R.J."/>
            <person name="Chubatsu L.S."/>
            <person name="Chueire L.M.O."/>
            <person name="Ciferri R.R."/>
            <person name="Correa L.C."/>
            <person name="da Conceicao Silva J.L."/>
            <person name="Dabul A.N.G."/>
            <person name="Dambros B.P."/>
            <person name="Faoro H."/>
            <person name="Favetti A."/>
            <person name="Friedermann G."/>
            <person name="Furlaneto M.C."/>
            <person name="Gasques L.S."/>
            <person name="Gimenes C.C.T."/>
            <person name="Gioppo N.M.R."/>
            <person name="Glienke-Blanco C."/>
            <person name="Godoy L.P."/>
            <person name="Guerra M.P."/>
            <person name="Karp S."/>
            <person name="Kava-Cordeiro V."/>
            <person name="Margarido V.P."/>
            <person name="Mathioni S.M."/>
            <person name="Menck-Soares M.A."/>
            <person name="Murace N.K."/>
            <person name="Nicolas M.F."/>
            <person name="Oliveira C.E.C."/>
            <person name="Pagnan N.A.B."/>
            <person name="Pamphile J.A."/>
            <person name="Patussi E.V."/>
            <person name="Pereira L.F.P."/>
            <person name="Pereira-Ferrari L."/>
            <person name="Pinto F.G.S."/>
            <person name="Precoma C."/>
            <person name="Prioli A.J."/>
            <person name="Prioli S.M.A.P."/>
            <person name="Raittz R.T."/>
            <person name="Ramos H.J.O."/>
            <person name="Ribeiro E.M.S.F."/>
            <person name="Rigo L.U."/>
            <person name="Rocha C.L.M.S.C."/>
            <person name="Rocha S.N."/>
            <person name="Santos K."/>
            <person name="Satori D."/>
            <person name="Silva A.G."/>
            <person name="Simao R.C.G."/>
            <person name="Soares M.A.M."/>
            <person name="Souza E.M."/>
            <person name="Steffens M.B.R."/>
            <person name="Steindel M."/>
            <person name="Tadra-Sfeir M.Z."/>
            <person name="Takahashi E.K."/>
            <person name="Torres R.A."/>
            <person name="Valle J.S."/>
            <person name="Vernal J.I."/>
            <person name="Vilas-Boas L.A."/>
            <person name="Watanabe M.A.E."/>
            <person name="Weiss V.A."/>
            <person name="Yates M.A."/>
            <person name="Souza E.M."/>
        </authorList>
    </citation>
    <scope>NUCLEOTIDE SEQUENCE [LARGE SCALE GENOMIC DNA]</scope>
    <source>
        <strain evidence="1 2">SmR1</strain>
    </source>
</reference>
<name>D8IV07_HERSS</name>
<evidence type="ECO:0000313" key="1">
    <source>
        <dbReference type="EMBL" id="ADJ61726.1"/>
    </source>
</evidence>
<dbReference type="GeneID" id="29391019"/>
<dbReference type="STRING" id="757424.Hsero_0200"/>
<dbReference type="OrthoDB" id="8781600at2"/>
<proteinExistence type="predicted"/>
<dbReference type="RefSeq" id="WP_013232248.1">
    <property type="nucleotide sequence ID" value="NC_014323.1"/>
</dbReference>
<dbReference type="EMBL" id="CP002039">
    <property type="protein sequence ID" value="ADJ61726.1"/>
    <property type="molecule type" value="Genomic_DNA"/>
</dbReference>
<gene>
    <name evidence="1" type="ordered locus">Hsero_0200</name>
</gene>
<evidence type="ECO:0000313" key="2">
    <source>
        <dbReference type="Proteomes" id="UP000000329"/>
    </source>
</evidence>